<accession>A0A4R8DXK9</accession>
<proteinExistence type="predicted"/>
<dbReference type="AlphaFoldDB" id="A0A4R8DXK9"/>
<dbReference type="OrthoDB" id="981056at2"/>
<evidence type="ECO:0000313" key="1">
    <source>
        <dbReference type="EMBL" id="TDX02167.1"/>
    </source>
</evidence>
<dbReference type="SUPFAM" id="SSF55144">
    <property type="entry name" value="LigT-like"/>
    <property type="match status" value="1"/>
</dbReference>
<sequence>MSNNIRRQLTLFVEENDAIRIESVREKFNPVQCTLIQSHVTLCREDELVNLEKIVENLRKLDAQPVTIKFAGVARFDNGKGVFLPGATANNEFHQLRKKILQGATDLIRQIVPHITLMHPRNSCCTDDIFEVIRTMDLPTCLTFNEVSLIEQIGAGRWQTKMTYPLQ</sequence>
<dbReference type="EMBL" id="SODV01000001">
    <property type="protein sequence ID" value="TDX02167.1"/>
    <property type="molecule type" value="Genomic_DNA"/>
</dbReference>
<keyword evidence="2" id="KW-1185">Reference proteome</keyword>
<gene>
    <name evidence="1" type="ORF">EDB95_3217</name>
</gene>
<organism evidence="1 2">
    <name type="scientific">Dinghuibacter silviterrae</name>
    <dbReference type="NCBI Taxonomy" id="1539049"/>
    <lineage>
        <taxon>Bacteria</taxon>
        <taxon>Pseudomonadati</taxon>
        <taxon>Bacteroidota</taxon>
        <taxon>Chitinophagia</taxon>
        <taxon>Chitinophagales</taxon>
        <taxon>Chitinophagaceae</taxon>
        <taxon>Dinghuibacter</taxon>
    </lineage>
</organism>
<dbReference type="GO" id="GO:0016874">
    <property type="term" value="F:ligase activity"/>
    <property type="evidence" value="ECO:0007669"/>
    <property type="project" value="UniProtKB-KW"/>
</dbReference>
<dbReference type="InterPro" id="IPR009097">
    <property type="entry name" value="Cyclic_Pdiesterase"/>
</dbReference>
<name>A0A4R8DXK9_9BACT</name>
<comment type="caution">
    <text evidence="1">The sequence shown here is derived from an EMBL/GenBank/DDBJ whole genome shotgun (WGS) entry which is preliminary data.</text>
</comment>
<dbReference type="Pfam" id="PF13563">
    <property type="entry name" value="2_5_RNA_ligase2"/>
    <property type="match status" value="1"/>
</dbReference>
<dbReference type="Gene3D" id="3.90.1140.10">
    <property type="entry name" value="Cyclic phosphodiesterase"/>
    <property type="match status" value="1"/>
</dbReference>
<protein>
    <submittedName>
        <fullName evidence="1">2'-5' RNA ligase superfamily protein</fullName>
    </submittedName>
</protein>
<dbReference type="RefSeq" id="WP_133994789.1">
    <property type="nucleotide sequence ID" value="NZ_SODV01000001.1"/>
</dbReference>
<keyword evidence="1" id="KW-0436">Ligase</keyword>
<evidence type="ECO:0000313" key="2">
    <source>
        <dbReference type="Proteomes" id="UP000294498"/>
    </source>
</evidence>
<reference evidence="1 2" key="1">
    <citation type="submission" date="2019-03" db="EMBL/GenBank/DDBJ databases">
        <title>Genomic Encyclopedia of Type Strains, Phase IV (KMG-IV): sequencing the most valuable type-strain genomes for metagenomic binning, comparative biology and taxonomic classification.</title>
        <authorList>
            <person name="Goeker M."/>
        </authorList>
    </citation>
    <scope>NUCLEOTIDE SEQUENCE [LARGE SCALE GENOMIC DNA]</scope>
    <source>
        <strain evidence="1 2">DSM 100059</strain>
    </source>
</reference>
<dbReference type="Proteomes" id="UP000294498">
    <property type="component" value="Unassembled WGS sequence"/>
</dbReference>